<organism evidence="2 3">
    <name type="scientific">Candidula unifasciata</name>
    <dbReference type="NCBI Taxonomy" id="100452"/>
    <lineage>
        <taxon>Eukaryota</taxon>
        <taxon>Metazoa</taxon>
        <taxon>Spiralia</taxon>
        <taxon>Lophotrochozoa</taxon>
        <taxon>Mollusca</taxon>
        <taxon>Gastropoda</taxon>
        <taxon>Heterobranchia</taxon>
        <taxon>Euthyneura</taxon>
        <taxon>Panpulmonata</taxon>
        <taxon>Eupulmonata</taxon>
        <taxon>Stylommatophora</taxon>
        <taxon>Helicina</taxon>
        <taxon>Helicoidea</taxon>
        <taxon>Geomitridae</taxon>
        <taxon>Candidula</taxon>
    </lineage>
</organism>
<reference evidence="2" key="1">
    <citation type="submission" date="2021-04" db="EMBL/GenBank/DDBJ databases">
        <authorList>
            <consortium name="Molecular Ecology Group"/>
        </authorList>
    </citation>
    <scope>NUCLEOTIDE SEQUENCE</scope>
</reference>
<feature type="compositionally biased region" description="Acidic residues" evidence="1">
    <location>
        <begin position="23"/>
        <end position="32"/>
    </location>
</feature>
<accession>A0A8S3Z6X5</accession>
<sequence>MLPRLRTSGFVRSQERVATTNSTDDESLLDIEMDGRENPIRYLDAERSTDGKVDQLDHSH</sequence>
<feature type="compositionally biased region" description="Basic and acidic residues" evidence="1">
    <location>
        <begin position="33"/>
        <end position="60"/>
    </location>
</feature>
<evidence type="ECO:0000313" key="3">
    <source>
        <dbReference type="Proteomes" id="UP000678393"/>
    </source>
</evidence>
<keyword evidence="3" id="KW-1185">Reference proteome</keyword>
<name>A0A8S3Z6X5_9EUPU</name>
<evidence type="ECO:0000256" key="1">
    <source>
        <dbReference type="SAM" id="MobiDB-lite"/>
    </source>
</evidence>
<protein>
    <submittedName>
        <fullName evidence="2">Uncharacterized protein</fullName>
    </submittedName>
</protein>
<evidence type="ECO:0000313" key="2">
    <source>
        <dbReference type="EMBL" id="CAG5122921.1"/>
    </source>
</evidence>
<feature type="non-terminal residue" evidence="2">
    <location>
        <position position="60"/>
    </location>
</feature>
<dbReference type="Proteomes" id="UP000678393">
    <property type="component" value="Unassembled WGS sequence"/>
</dbReference>
<proteinExistence type="predicted"/>
<dbReference type="EMBL" id="CAJHNH020001395">
    <property type="protein sequence ID" value="CAG5122921.1"/>
    <property type="molecule type" value="Genomic_DNA"/>
</dbReference>
<gene>
    <name evidence="2" type="ORF">CUNI_LOCUS8479</name>
</gene>
<comment type="caution">
    <text evidence="2">The sequence shown here is derived from an EMBL/GenBank/DDBJ whole genome shotgun (WGS) entry which is preliminary data.</text>
</comment>
<dbReference type="AlphaFoldDB" id="A0A8S3Z6X5"/>
<feature type="region of interest" description="Disordered" evidence="1">
    <location>
        <begin position="1"/>
        <end position="60"/>
    </location>
</feature>